<feature type="domain" description="Peptidase A2" evidence="2">
    <location>
        <begin position="282"/>
        <end position="325"/>
    </location>
</feature>
<dbReference type="PANTHER" id="PTHR33327">
    <property type="entry name" value="ENDONUCLEASE"/>
    <property type="match status" value="1"/>
</dbReference>
<evidence type="ECO:0000259" key="2">
    <source>
        <dbReference type="PROSITE" id="PS50175"/>
    </source>
</evidence>
<feature type="coiled-coil region" evidence="1">
    <location>
        <begin position="190"/>
        <end position="217"/>
    </location>
</feature>
<protein>
    <recommendedName>
        <fullName evidence="2">Peptidase A2 domain-containing protein</fullName>
    </recommendedName>
</protein>
<evidence type="ECO:0000313" key="4">
    <source>
        <dbReference type="Proteomes" id="UP001235939"/>
    </source>
</evidence>
<sequence>MKFRIGGWHCRTTSSGLATGSAGDADRLTPCWVTQIEQDQPQSNVYRMGPKGKVTDEKGKLAEGKTTTDAQAGALQYETRSMSEYAQAQRSHPMHRKESEGLRIKKLISGIELGDMKPSQLLQKLRSLTTPDISDNLIKILWLDELSTSIKNILILSNEEISKLAIMVDKINKINSSKEIYDAEVPSSSTDRLIAKLEDLERQVSELRLDNSRSRYKTRTQLRPRNPSIQEENIAITIFALVLIACKINAGLRAVAKSRNSSAGIQDCGNLRLFVTDKNTGLRFLVDSGADISIIPPKDKSRMPSSDYKLYAANGTEIVTYGTKV</sequence>
<dbReference type="Proteomes" id="UP001235939">
    <property type="component" value="Chromosome 03"/>
</dbReference>
<reference evidence="3 4" key="1">
    <citation type="submission" date="2022-01" db="EMBL/GenBank/DDBJ databases">
        <title>A chromosomal length assembly of Cordylochernes scorpioides.</title>
        <authorList>
            <person name="Zeh D."/>
            <person name="Zeh J."/>
        </authorList>
    </citation>
    <scope>NUCLEOTIDE SEQUENCE [LARGE SCALE GENOMIC DNA]</scope>
    <source>
        <strain evidence="3">IN4F17</strain>
        <tissue evidence="3">Whole Body</tissue>
    </source>
</reference>
<evidence type="ECO:0000256" key="1">
    <source>
        <dbReference type="SAM" id="Coils"/>
    </source>
</evidence>
<dbReference type="PANTHER" id="PTHR33327:SF3">
    <property type="entry name" value="RNA-DIRECTED DNA POLYMERASE"/>
    <property type="match status" value="1"/>
</dbReference>
<organism evidence="3 4">
    <name type="scientific">Cordylochernes scorpioides</name>
    <dbReference type="NCBI Taxonomy" id="51811"/>
    <lineage>
        <taxon>Eukaryota</taxon>
        <taxon>Metazoa</taxon>
        <taxon>Ecdysozoa</taxon>
        <taxon>Arthropoda</taxon>
        <taxon>Chelicerata</taxon>
        <taxon>Arachnida</taxon>
        <taxon>Pseudoscorpiones</taxon>
        <taxon>Cheliferoidea</taxon>
        <taxon>Chernetidae</taxon>
        <taxon>Cordylochernes</taxon>
    </lineage>
</organism>
<keyword evidence="4" id="KW-1185">Reference proteome</keyword>
<keyword evidence="1" id="KW-0175">Coiled coil</keyword>
<accession>A0ABY6KBI1</accession>
<dbReference type="InterPro" id="IPR001995">
    <property type="entry name" value="Peptidase_A2_cat"/>
</dbReference>
<gene>
    <name evidence="3" type="ORF">LAZ67_3005856</name>
</gene>
<proteinExistence type="predicted"/>
<name>A0ABY6KBI1_9ARAC</name>
<dbReference type="PROSITE" id="PS50175">
    <property type="entry name" value="ASP_PROT_RETROV"/>
    <property type="match status" value="1"/>
</dbReference>
<dbReference type="EMBL" id="CP092865">
    <property type="protein sequence ID" value="UYV65903.1"/>
    <property type="molecule type" value="Genomic_DNA"/>
</dbReference>
<dbReference type="InterPro" id="IPR001969">
    <property type="entry name" value="Aspartic_peptidase_AS"/>
</dbReference>
<evidence type="ECO:0000313" key="3">
    <source>
        <dbReference type="EMBL" id="UYV65903.1"/>
    </source>
</evidence>
<dbReference type="PROSITE" id="PS00141">
    <property type="entry name" value="ASP_PROTEASE"/>
    <property type="match status" value="1"/>
</dbReference>